<protein>
    <submittedName>
        <fullName evidence="1">Uncharacterized protein</fullName>
    </submittedName>
</protein>
<dbReference type="OrthoDB" id="1746852at2759"/>
<sequence length="124" mass="13782">MILSTLSVMNVSALHAVIDLPARVYRTALPDCDFFFSSSYLERGSLRPIKTPLAGFTDDTIDSEGIITLLVIFGDGLHRAKLEVEFIVVNIDCAHNIVRSQRTKAARLLQKLPGFRALQHKNNS</sequence>
<reference evidence="1" key="1">
    <citation type="submission" date="2022-07" db="EMBL/GenBank/DDBJ databases">
        <authorList>
            <person name="Macas J."/>
            <person name="Novak P."/>
            <person name="Neumann P."/>
        </authorList>
    </citation>
    <scope>NUCLEOTIDE SEQUENCE</scope>
</reference>
<comment type="caution">
    <text evidence="1">The sequence shown here is derived from an EMBL/GenBank/DDBJ whole genome shotgun (WGS) entry which is preliminary data.</text>
</comment>
<gene>
    <name evidence="1" type="ORF">CEURO_LOCUS4733</name>
</gene>
<evidence type="ECO:0000313" key="1">
    <source>
        <dbReference type="EMBL" id="CAH9073254.1"/>
    </source>
</evidence>
<keyword evidence="2" id="KW-1185">Reference proteome</keyword>
<proteinExistence type="predicted"/>
<evidence type="ECO:0000313" key="2">
    <source>
        <dbReference type="Proteomes" id="UP001152484"/>
    </source>
</evidence>
<dbReference type="Proteomes" id="UP001152484">
    <property type="component" value="Unassembled WGS sequence"/>
</dbReference>
<dbReference type="AlphaFoldDB" id="A0A9P0YS56"/>
<name>A0A9P0YS56_CUSEU</name>
<accession>A0A9P0YS56</accession>
<organism evidence="1 2">
    <name type="scientific">Cuscuta europaea</name>
    <name type="common">European dodder</name>
    <dbReference type="NCBI Taxonomy" id="41803"/>
    <lineage>
        <taxon>Eukaryota</taxon>
        <taxon>Viridiplantae</taxon>
        <taxon>Streptophyta</taxon>
        <taxon>Embryophyta</taxon>
        <taxon>Tracheophyta</taxon>
        <taxon>Spermatophyta</taxon>
        <taxon>Magnoliopsida</taxon>
        <taxon>eudicotyledons</taxon>
        <taxon>Gunneridae</taxon>
        <taxon>Pentapetalae</taxon>
        <taxon>asterids</taxon>
        <taxon>lamiids</taxon>
        <taxon>Solanales</taxon>
        <taxon>Convolvulaceae</taxon>
        <taxon>Cuscuteae</taxon>
        <taxon>Cuscuta</taxon>
        <taxon>Cuscuta subgen. Cuscuta</taxon>
    </lineage>
</organism>
<dbReference type="EMBL" id="CAMAPE010000008">
    <property type="protein sequence ID" value="CAH9073254.1"/>
    <property type="molecule type" value="Genomic_DNA"/>
</dbReference>